<accession>A0ABY0HJX7</accession>
<dbReference type="EMBL" id="QJNS01000003">
    <property type="protein sequence ID" value="RYO95246.1"/>
    <property type="molecule type" value="Genomic_DNA"/>
</dbReference>
<sequence length="98" mass="11159">MVPRRVAAPAREDGGPTAPFQHRLHQDFSSCEGESKKAFDQEDNEDDEDYNPSQAEAAQPPRKRRKLSTLSRRDRILEAKEHRPQGEVRRVAAPGRIL</sequence>
<dbReference type="Proteomes" id="UP000294003">
    <property type="component" value="Unassembled WGS sequence"/>
</dbReference>
<protein>
    <submittedName>
        <fullName evidence="2">Uncharacterized protein</fullName>
    </submittedName>
</protein>
<evidence type="ECO:0000313" key="3">
    <source>
        <dbReference type="Proteomes" id="UP000294003"/>
    </source>
</evidence>
<keyword evidence="3" id="KW-1185">Reference proteome</keyword>
<proteinExistence type="predicted"/>
<comment type="caution">
    <text evidence="2">The sequence shown here is derived from an EMBL/GenBank/DDBJ whole genome shotgun (WGS) entry which is preliminary data.</text>
</comment>
<reference evidence="2 3" key="1">
    <citation type="submission" date="2018-06" db="EMBL/GenBank/DDBJ databases">
        <title>Complete Genomes of Monosporascus.</title>
        <authorList>
            <person name="Robinson A.J."/>
            <person name="Natvig D.O."/>
        </authorList>
    </citation>
    <scope>NUCLEOTIDE SEQUENCE [LARGE SCALE GENOMIC DNA]</scope>
    <source>
        <strain evidence="2 3">CBS 609.92</strain>
    </source>
</reference>
<gene>
    <name evidence="2" type="ORF">DL762_000129</name>
</gene>
<feature type="compositionally biased region" description="Acidic residues" evidence="1">
    <location>
        <begin position="41"/>
        <end position="50"/>
    </location>
</feature>
<name>A0ABY0HJX7_9PEZI</name>
<evidence type="ECO:0000313" key="2">
    <source>
        <dbReference type="EMBL" id="RYO95246.1"/>
    </source>
</evidence>
<feature type="compositionally biased region" description="Basic and acidic residues" evidence="1">
    <location>
        <begin position="71"/>
        <end position="90"/>
    </location>
</feature>
<organism evidence="2 3">
    <name type="scientific">Monosporascus cannonballus</name>
    <dbReference type="NCBI Taxonomy" id="155416"/>
    <lineage>
        <taxon>Eukaryota</taxon>
        <taxon>Fungi</taxon>
        <taxon>Dikarya</taxon>
        <taxon>Ascomycota</taxon>
        <taxon>Pezizomycotina</taxon>
        <taxon>Sordariomycetes</taxon>
        <taxon>Xylariomycetidae</taxon>
        <taxon>Xylariales</taxon>
        <taxon>Xylariales incertae sedis</taxon>
        <taxon>Monosporascus</taxon>
    </lineage>
</organism>
<evidence type="ECO:0000256" key="1">
    <source>
        <dbReference type="SAM" id="MobiDB-lite"/>
    </source>
</evidence>
<feature type="region of interest" description="Disordered" evidence="1">
    <location>
        <begin position="1"/>
        <end position="98"/>
    </location>
</feature>